<dbReference type="Pfam" id="PF00392">
    <property type="entry name" value="GntR"/>
    <property type="match status" value="1"/>
</dbReference>
<dbReference type="Gene3D" id="1.10.10.10">
    <property type="entry name" value="Winged helix-like DNA-binding domain superfamily/Winged helix DNA-binding domain"/>
    <property type="match status" value="1"/>
</dbReference>
<reference evidence="9 10" key="1">
    <citation type="submission" date="2017-08" db="EMBL/GenBank/DDBJ databases">
        <title>Draft genome sequence of pheromone producing symbiont Morganella morganii, of the female New Zealand grass grub Costelytra giveni.</title>
        <authorList>
            <person name="Laugraud A."/>
            <person name="Young S.D."/>
            <person name="Hurst M.H."/>
        </authorList>
    </citation>
    <scope>NUCLEOTIDE SEQUENCE [LARGE SCALE GENOMIC DNA]</scope>
    <source>
        <strain evidence="9 10">MMsCG</strain>
    </source>
</reference>
<keyword evidence="3" id="KW-0808">Transferase</keyword>
<keyword evidence="5" id="KW-0805">Transcription regulation</keyword>
<dbReference type="FunFam" id="3.40.640.10:FF:000023">
    <property type="entry name" value="Transcriptional regulator, GntR family"/>
    <property type="match status" value="1"/>
</dbReference>
<evidence type="ECO:0000256" key="3">
    <source>
        <dbReference type="ARBA" id="ARBA00022679"/>
    </source>
</evidence>
<proteinExistence type="inferred from homology"/>
<evidence type="ECO:0000256" key="6">
    <source>
        <dbReference type="ARBA" id="ARBA00023125"/>
    </source>
</evidence>
<evidence type="ECO:0000256" key="5">
    <source>
        <dbReference type="ARBA" id="ARBA00023015"/>
    </source>
</evidence>
<dbReference type="InterPro" id="IPR015421">
    <property type="entry name" value="PyrdxlP-dep_Trfase_major"/>
</dbReference>
<accession>A0A433ZUR3</accession>
<evidence type="ECO:0000256" key="4">
    <source>
        <dbReference type="ARBA" id="ARBA00022898"/>
    </source>
</evidence>
<dbReference type="InterPro" id="IPR051446">
    <property type="entry name" value="HTH_trans_reg/aminotransferase"/>
</dbReference>
<dbReference type="Pfam" id="PF00155">
    <property type="entry name" value="Aminotran_1_2"/>
    <property type="match status" value="1"/>
</dbReference>
<evidence type="ECO:0000256" key="7">
    <source>
        <dbReference type="ARBA" id="ARBA00023163"/>
    </source>
</evidence>
<name>A0A433ZUR3_MORMO</name>
<feature type="domain" description="HTH gntR-type" evidence="8">
    <location>
        <begin position="1"/>
        <end position="69"/>
    </location>
</feature>
<dbReference type="InterPro" id="IPR015424">
    <property type="entry name" value="PyrdxlP-dep_Trfase"/>
</dbReference>
<dbReference type="SUPFAM" id="SSF46785">
    <property type="entry name" value="Winged helix' DNA-binding domain"/>
    <property type="match status" value="1"/>
</dbReference>
<keyword evidence="6" id="KW-0238">DNA-binding</keyword>
<keyword evidence="7" id="KW-0804">Transcription</keyword>
<evidence type="ECO:0000256" key="1">
    <source>
        <dbReference type="ARBA" id="ARBA00005384"/>
    </source>
</evidence>
<dbReference type="PANTHER" id="PTHR46577">
    <property type="entry name" value="HTH-TYPE TRANSCRIPTIONAL REGULATORY PROTEIN GABR"/>
    <property type="match status" value="1"/>
</dbReference>
<dbReference type="AlphaFoldDB" id="A0A433ZUR3"/>
<gene>
    <name evidence="9" type="ORF">CKG00_05375</name>
</gene>
<dbReference type="PANTHER" id="PTHR46577:SF2">
    <property type="entry name" value="TRANSCRIPTIONAL REGULATORY PROTEIN"/>
    <property type="match status" value="1"/>
</dbReference>
<dbReference type="OrthoDB" id="9804020at2"/>
<evidence type="ECO:0000313" key="9">
    <source>
        <dbReference type="EMBL" id="RUT65888.1"/>
    </source>
</evidence>
<dbReference type="SMART" id="SM00345">
    <property type="entry name" value="HTH_GNTR"/>
    <property type="match status" value="1"/>
</dbReference>
<dbReference type="Gene3D" id="3.40.640.10">
    <property type="entry name" value="Type I PLP-dependent aspartate aminotransferase-like (Major domain)"/>
    <property type="match status" value="1"/>
</dbReference>
<dbReference type="CDD" id="cd00609">
    <property type="entry name" value="AAT_like"/>
    <property type="match status" value="1"/>
</dbReference>
<dbReference type="CDD" id="cd07377">
    <property type="entry name" value="WHTH_GntR"/>
    <property type="match status" value="1"/>
</dbReference>
<evidence type="ECO:0000256" key="2">
    <source>
        <dbReference type="ARBA" id="ARBA00022576"/>
    </source>
</evidence>
<dbReference type="Proteomes" id="UP000286908">
    <property type="component" value="Unassembled WGS sequence"/>
</dbReference>
<organism evidence="9 10">
    <name type="scientific">Morganella morganii</name>
    <name type="common">Proteus morganii</name>
    <dbReference type="NCBI Taxonomy" id="582"/>
    <lineage>
        <taxon>Bacteria</taxon>
        <taxon>Pseudomonadati</taxon>
        <taxon>Pseudomonadota</taxon>
        <taxon>Gammaproteobacteria</taxon>
        <taxon>Enterobacterales</taxon>
        <taxon>Morganellaceae</taxon>
        <taxon>Morganella</taxon>
    </lineage>
</organism>
<dbReference type="SUPFAM" id="SSF53383">
    <property type="entry name" value="PLP-dependent transferases"/>
    <property type="match status" value="1"/>
</dbReference>
<keyword evidence="4" id="KW-0663">Pyridoxal phosphate</keyword>
<dbReference type="Gene3D" id="3.90.1150.10">
    <property type="entry name" value="Aspartate Aminotransferase, domain 1"/>
    <property type="match status" value="1"/>
</dbReference>
<dbReference type="PROSITE" id="PS50949">
    <property type="entry name" value="HTH_GNTR"/>
    <property type="match status" value="1"/>
</dbReference>
<dbReference type="InterPro" id="IPR036388">
    <property type="entry name" value="WH-like_DNA-bd_sf"/>
</dbReference>
<evidence type="ECO:0000259" key="8">
    <source>
        <dbReference type="PROSITE" id="PS50949"/>
    </source>
</evidence>
<dbReference type="GO" id="GO:0008483">
    <property type="term" value="F:transaminase activity"/>
    <property type="evidence" value="ECO:0007669"/>
    <property type="project" value="UniProtKB-KW"/>
</dbReference>
<comment type="similarity">
    <text evidence="1">In the C-terminal section; belongs to the class-I pyridoxal-phosphate-dependent aminotransferase family.</text>
</comment>
<dbReference type="GO" id="GO:0030170">
    <property type="term" value="F:pyridoxal phosphate binding"/>
    <property type="evidence" value="ECO:0007669"/>
    <property type="project" value="InterPro"/>
</dbReference>
<sequence>MTRYEQLAEQIKQQIEDDIWQVGDRLPSLRESARQSGLSLMTVVQSYQLLESQGWVVARPQSGYFVAKRAPAFAPAKGGPGMHLSENVDINASLFDVLQACKDPAIIPFGSAFPDPSLLVQPKLSKALGAVARRIAPQSAVVNMPPGNEKLRRNISRRYAAQGIHVSPDDIVITAGAMESLSLSLQAVTKPGDWVVIESPAFYGALQAIERLRLKAVAIKTDPQTGMDPDALEDVAGRYDIKACWLMTRFQNPLGGTMPPENKRRLVEILTRHDIALIEDDVYSELWFGNEAPQPAKSLDKDNNFFHCSSFSKCLAPGFRVGWVAAGKHARKVQQLQMMSTVSASMPTQQAIAEYLGQGGYDTHLKKLRRQLEQRQHRMLYAISEYFPKDVQVNCPQGGYFLWLEFEPPFDAVKLYRMALNEQISIAPGSMFSTSDQFNHAFRLNCSFEWNDRLDNAMKMLGQLCHVLKKTQG</sequence>
<keyword evidence="2" id="KW-0032">Aminotransferase</keyword>
<evidence type="ECO:0000313" key="10">
    <source>
        <dbReference type="Proteomes" id="UP000286908"/>
    </source>
</evidence>
<dbReference type="InterPro" id="IPR036390">
    <property type="entry name" value="WH_DNA-bd_sf"/>
</dbReference>
<dbReference type="InterPro" id="IPR015422">
    <property type="entry name" value="PyrdxlP-dep_Trfase_small"/>
</dbReference>
<protein>
    <submittedName>
        <fullName evidence="9">GntR family transcriptional regulator</fullName>
    </submittedName>
</protein>
<dbReference type="EMBL" id="NRQY01000001">
    <property type="protein sequence ID" value="RUT65888.1"/>
    <property type="molecule type" value="Genomic_DNA"/>
</dbReference>
<dbReference type="GO" id="GO:0003700">
    <property type="term" value="F:DNA-binding transcription factor activity"/>
    <property type="evidence" value="ECO:0007669"/>
    <property type="project" value="InterPro"/>
</dbReference>
<dbReference type="InterPro" id="IPR000524">
    <property type="entry name" value="Tscrpt_reg_HTH_GntR"/>
</dbReference>
<dbReference type="InterPro" id="IPR004839">
    <property type="entry name" value="Aminotransferase_I/II_large"/>
</dbReference>
<dbReference type="GO" id="GO:0003677">
    <property type="term" value="F:DNA binding"/>
    <property type="evidence" value="ECO:0007669"/>
    <property type="project" value="UniProtKB-KW"/>
</dbReference>
<comment type="caution">
    <text evidence="9">The sequence shown here is derived from an EMBL/GenBank/DDBJ whole genome shotgun (WGS) entry which is preliminary data.</text>
</comment>